<dbReference type="EnsemblMetazoa" id="ASIC007540-RA">
    <property type="protein sequence ID" value="ASIC007540-PA"/>
    <property type="gene ID" value="ASIC007540"/>
</dbReference>
<dbReference type="VEuPathDB" id="VectorBase:ASIC007540"/>
<sequence length="68" mass="7613">MAHNTQPTKQHTHVRVDQRTATDVGSALSSGRRGVDTRWHPLAALRRQDSGTKRQTRERTAVLTDVPV</sequence>
<feature type="compositionally biased region" description="Basic and acidic residues" evidence="1">
    <location>
        <begin position="46"/>
        <end position="60"/>
    </location>
</feature>
<dbReference type="EMBL" id="ATLV01015087">
    <property type="status" value="NOT_ANNOTATED_CDS"/>
    <property type="molecule type" value="Genomic_DNA"/>
</dbReference>
<protein>
    <submittedName>
        <fullName evidence="2 3">Cytochrome B</fullName>
    </submittedName>
</protein>
<proteinExistence type="predicted"/>
<dbReference type="AlphaFoldDB" id="A0A084VPZ1"/>
<evidence type="ECO:0000256" key="1">
    <source>
        <dbReference type="SAM" id="MobiDB-lite"/>
    </source>
</evidence>
<evidence type="ECO:0000313" key="2">
    <source>
        <dbReference type="EMBL" id="KFB40035.1"/>
    </source>
</evidence>
<dbReference type="EMBL" id="KE525002">
    <property type="protein sequence ID" value="KFB40035.1"/>
    <property type="molecule type" value="Genomic_DNA"/>
</dbReference>
<reference evidence="3" key="2">
    <citation type="submission" date="2020-05" db="UniProtKB">
        <authorList>
            <consortium name="EnsemblMetazoa"/>
        </authorList>
    </citation>
    <scope>IDENTIFICATION</scope>
</reference>
<dbReference type="Proteomes" id="UP000030765">
    <property type="component" value="Unassembled WGS sequence"/>
</dbReference>
<name>A0A084VPZ1_ANOSI</name>
<reference evidence="2 4" key="1">
    <citation type="journal article" date="2014" name="BMC Genomics">
        <title>Genome sequence of Anopheles sinensis provides insight into genetics basis of mosquito competence for malaria parasites.</title>
        <authorList>
            <person name="Zhou D."/>
            <person name="Zhang D."/>
            <person name="Ding G."/>
            <person name="Shi L."/>
            <person name="Hou Q."/>
            <person name="Ye Y."/>
            <person name="Xu Y."/>
            <person name="Zhou H."/>
            <person name="Xiong C."/>
            <person name="Li S."/>
            <person name="Yu J."/>
            <person name="Hong S."/>
            <person name="Yu X."/>
            <person name="Zou P."/>
            <person name="Chen C."/>
            <person name="Chang X."/>
            <person name="Wang W."/>
            <person name="Lv Y."/>
            <person name="Sun Y."/>
            <person name="Ma L."/>
            <person name="Shen B."/>
            <person name="Zhu C."/>
        </authorList>
    </citation>
    <scope>NUCLEOTIDE SEQUENCE [LARGE SCALE GENOMIC DNA]</scope>
</reference>
<organism evidence="2">
    <name type="scientific">Anopheles sinensis</name>
    <name type="common">Mosquito</name>
    <dbReference type="NCBI Taxonomy" id="74873"/>
    <lineage>
        <taxon>Eukaryota</taxon>
        <taxon>Metazoa</taxon>
        <taxon>Ecdysozoa</taxon>
        <taxon>Arthropoda</taxon>
        <taxon>Hexapoda</taxon>
        <taxon>Insecta</taxon>
        <taxon>Pterygota</taxon>
        <taxon>Neoptera</taxon>
        <taxon>Endopterygota</taxon>
        <taxon>Diptera</taxon>
        <taxon>Nematocera</taxon>
        <taxon>Culicoidea</taxon>
        <taxon>Culicidae</taxon>
        <taxon>Anophelinae</taxon>
        <taxon>Anopheles</taxon>
    </lineage>
</organism>
<accession>A0A084VPZ1</accession>
<evidence type="ECO:0000313" key="3">
    <source>
        <dbReference type="EnsemblMetazoa" id="ASIC007540-PA"/>
    </source>
</evidence>
<feature type="region of interest" description="Disordered" evidence="1">
    <location>
        <begin position="1"/>
        <end position="68"/>
    </location>
</feature>
<evidence type="ECO:0000313" key="4">
    <source>
        <dbReference type="Proteomes" id="UP000030765"/>
    </source>
</evidence>
<keyword evidence="4" id="KW-1185">Reference proteome</keyword>
<gene>
    <name evidence="2" type="ORF">ZHAS_00007540</name>
</gene>